<proteinExistence type="predicted"/>
<organism evidence="1 2">
    <name type="scientific">Streptosporangium subroseum</name>
    <dbReference type="NCBI Taxonomy" id="106412"/>
    <lineage>
        <taxon>Bacteria</taxon>
        <taxon>Bacillati</taxon>
        <taxon>Actinomycetota</taxon>
        <taxon>Actinomycetes</taxon>
        <taxon>Streptosporangiales</taxon>
        <taxon>Streptosporangiaceae</taxon>
        <taxon>Streptosporangium</taxon>
    </lineage>
</organism>
<dbReference type="Proteomes" id="UP000198282">
    <property type="component" value="Unassembled WGS sequence"/>
</dbReference>
<dbReference type="SUPFAM" id="SSF53474">
    <property type="entry name" value="alpha/beta-Hydrolases"/>
    <property type="match status" value="1"/>
</dbReference>
<dbReference type="InterPro" id="IPR029058">
    <property type="entry name" value="AB_hydrolase_fold"/>
</dbReference>
<dbReference type="Gene3D" id="3.40.50.1820">
    <property type="entry name" value="alpha/beta hydrolase"/>
    <property type="match status" value="1"/>
</dbReference>
<evidence type="ECO:0000313" key="1">
    <source>
        <dbReference type="EMBL" id="SNS41186.1"/>
    </source>
</evidence>
<dbReference type="EMBL" id="FZOD01000009">
    <property type="protein sequence ID" value="SNS41186.1"/>
    <property type="molecule type" value="Genomic_DNA"/>
</dbReference>
<sequence>MTVLVERCEDARRAGDAPEPVVCIHGTSIADSLITPLRFYPPLMENYQLISYSRAGCNGSTLKTAELSIEGGAEHVKQLLDHLGIEKVYERRAYGAVQLTE</sequence>
<name>A0A239E987_9ACTN</name>
<reference evidence="1 2" key="1">
    <citation type="submission" date="2017-06" db="EMBL/GenBank/DDBJ databases">
        <authorList>
            <person name="Kim H.J."/>
            <person name="Triplett B.A."/>
        </authorList>
    </citation>
    <scope>NUCLEOTIDE SEQUENCE [LARGE SCALE GENOMIC DNA]</scope>
    <source>
        <strain evidence="1 2">CGMCC 4.2132</strain>
    </source>
</reference>
<dbReference type="RefSeq" id="WP_179281989.1">
    <property type="nucleotide sequence ID" value="NZ_FZOD01000009.1"/>
</dbReference>
<evidence type="ECO:0000313" key="2">
    <source>
        <dbReference type="Proteomes" id="UP000198282"/>
    </source>
</evidence>
<keyword evidence="2" id="KW-1185">Reference proteome</keyword>
<gene>
    <name evidence="1" type="ORF">SAMN05216276_100930</name>
</gene>
<dbReference type="AlphaFoldDB" id="A0A239E987"/>
<accession>A0A239E987</accession>
<protein>
    <submittedName>
        <fullName evidence="1">Uncharacterized protein</fullName>
    </submittedName>
</protein>